<keyword evidence="5" id="KW-1185">Reference proteome</keyword>
<keyword evidence="2" id="KW-0442">Lipid degradation</keyword>
<proteinExistence type="predicted"/>
<dbReference type="InterPro" id="IPR029058">
    <property type="entry name" value="AB_hydrolase_fold"/>
</dbReference>
<evidence type="ECO:0000313" key="5">
    <source>
        <dbReference type="Proteomes" id="UP000267469"/>
    </source>
</evidence>
<dbReference type="PANTHER" id="PTHR10272:SF0">
    <property type="entry name" value="PLATELET-ACTIVATING FACTOR ACETYLHYDROLASE"/>
    <property type="match status" value="1"/>
</dbReference>
<dbReference type="OrthoDB" id="9814760at2"/>
<dbReference type="Pfam" id="PF03403">
    <property type="entry name" value="PAF-AH_p_II"/>
    <property type="match status" value="1"/>
</dbReference>
<evidence type="ECO:0000256" key="2">
    <source>
        <dbReference type="ARBA" id="ARBA00022963"/>
    </source>
</evidence>
<dbReference type="EMBL" id="RJTM01000024">
    <property type="protein sequence ID" value="RNL91768.1"/>
    <property type="molecule type" value="Genomic_DNA"/>
</dbReference>
<dbReference type="SUPFAM" id="SSF53474">
    <property type="entry name" value="alpha/beta-Hydrolases"/>
    <property type="match status" value="1"/>
</dbReference>
<keyword evidence="1 4" id="KW-0378">Hydrolase</keyword>
<organism evidence="4 5">
    <name type="scientific">Sinomicrobium pectinilyticum</name>
    <dbReference type="NCBI Taxonomy" id="1084421"/>
    <lineage>
        <taxon>Bacteria</taxon>
        <taxon>Pseudomonadati</taxon>
        <taxon>Bacteroidota</taxon>
        <taxon>Flavobacteriia</taxon>
        <taxon>Flavobacteriales</taxon>
        <taxon>Flavobacteriaceae</taxon>
        <taxon>Sinomicrobium</taxon>
    </lineage>
</organism>
<evidence type="ECO:0000256" key="1">
    <source>
        <dbReference type="ARBA" id="ARBA00022801"/>
    </source>
</evidence>
<gene>
    <name evidence="4" type="ORF">ED312_03980</name>
</gene>
<dbReference type="Proteomes" id="UP000267469">
    <property type="component" value="Unassembled WGS sequence"/>
</dbReference>
<reference evidence="4 5" key="1">
    <citation type="submission" date="2018-10" db="EMBL/GenBank/DDBJ databases">
        <title>Sinomicrobium pectinilyticum sp. nov., a pectinase-producing bacterium isolated from alkaline and saline soil, and emended description of the genus Sinomicrobium.</title>
        <authorList>
            <person name="Cheng B."/>
            <person name="Li C."/>
            <person name="Lai Q."/>
            <person name="Du M."/>
            <person name="Shao Z."/>
            <person name="Xu P."/>
            <person name="Yang C."/>
        </authorList>
    </citation>
    <scope>NUCLEOTIDE SEQUENCE [LARGE SCALE GENOMIC DNA]</scope>
    <source>
        <strain evidence="4 5">5DNS001</strain>
    </source>
</reference>
<name>A0A3N0EV41_SINP1</name>
<evidence type="ECO:0000256" key="3">
    <source>
        <dbReference type="ARBA" id="ARBA00023098"/>
    </source>
</evidence>
<dbReference type="GO" id="GO:0016042">
    <property type="term" value="P:lipid catabolic process"/>
    <property type="evidence" value="ECO:0007669"/>
    <property type="project" value="UniProtKB-KW"/>
</dbReference>
<dbReference type="Gene3D" id="3.40.50.1820">
    <property type="entry name" value="alpha/beta hydrolase"/>
    <property type="match status" value="1"/>
</dbReference>
<protein>
    <submittedName>
        <fullName evidence="4">Dienelactone hydrolase</fullName>
    </submittedName>
</protein>
<dbReference type="RefSeq" id="WP_123214716.1">
    <property type="nucleotide sequence ID" value="NZ_RJTM01000024.1"/>
</dbReference>
<dbReference type="GO" id="GO:0003847">
    <property type="term" value="F:1-alkyl-2-acetylglycerophosphocholine esterase activity"/>
    <property type="evidence" value="ECO:0007669"/>
    <property type="project" value="TreeGrafter"/>
</dbReference>
<keyword evidence="3" id="KW-0443">Lipid metabolism</keyword>
<evidence type="ECO:0000313" key="4">
    <source>
        <dbReference type="EMBL" id="RNL91768.1"/>
    </source>
</evidence>
<dbReference type="InterPro" id="IPR016986">
    <property type="entry name" value="UCP031982_abhydr"/>
</dbReference>
<accession>A0A3N0EV41</accession>
<comment type="caution">
    <text evidence="4">The sequence shown here is derived from an EMBL/GenBank/DDBJ whole genome shotgun (WGS) entry which is preliminary data.</text>
</comment>
<dbReference type="PANTHER" id="PTHR10272">
    <property type="entry name" value="PLATELET-ACTIVATING FACTOR ACETYLHYDROLASE"/>
    <property type="match status" value="1"/>
</dbReference>
<sequence length="348" mass="39317">MIPLVYMLVYFLSGYFPFAPPGLNTVGDSKIGQMTLEFKDHSRNRPVVTEVWYPTMDSPKLSDKVFSPFVRKYTVRNGRLPEGKYPLIMISHGTGGSRLSMEWMAQCLVENGFVVAATDHWGNTYDNKIAVESVKPWEIPLDMSFALTELLKDTSLRNIIDRDRIGALGFSFGGYTVLALAGAVLDYGILLDYYTTETGKEELAHITEVPDLPGLVFDPALKQMTRNLPDLKDRRFKAFFAISPGTAQGFVCRKQFEDVTGAVFLVGCAADKVTPPERYARHYHRLIENSQYYEFPGKTGHYVMLARAREDMKEELPEIFHDDTGVNRGEVHRKTGQLVIAFFSEGLR</sequence>
<dbReference type="AlphaFoldDB" id="A0A3N0EV41"/>
<dbReference type="PIRSF" id="PIRSF031982">
    <property type="entry name" value="UCP031982_abhydr"/>
    <property type="match status" value="1"/>
</dbReference>